<dbReference type="AlphaFoldDB" id="A0A8S4R195"/>
<name>A0A8S4R195_9NEOP</name>
<protein>
    <submittedName>
        <fullName evidence="3">Jg19686 protein</fullName>
    </submittedName>
</protein>
<dbReference type="InterPro" id="IPR036291">
    <property type="entry name" value="NAD(P)-bd_dom_sf"/>
</dbReference>
<dbReference type="GO" id="GO:0016491">
    <property type="term" value="F:oxidoreductase activity"/>
    <property type="evidence" value="ECO:0007669"/>
    <property type="project" value="UniProtKB-KW"/>
</dbReference>
<keyword evidence="2" id="KW-0732">Signal</keyword>
<dbReference type="PANTHER" id="PTHR43157">
    <property type="entry name" value="PHOSPHATIDYLINOSITOL-GLYCAN BIOSYNTHESIS CLASS F PROTEIN-RELATED"/>
    <property type="match status" value="1"/>
</dbReference>
<dbReference type="OrthoDB" id="191139at2759"/>
<evidence type="ECO:0000313" key="3">
    <source>
        <dbReference type="EMBL" id="CAH2229547.1"/>
    </source>
</evidence>
<dbReference type="CDD" id="cd05327">
    <property type="entry name" value="retinol-DH_like_SDR_c_like"/>
    <property type="match status" value="1"/>
</dbReference>
<feature type="chain" id="PRO_5035777567" evidence="2">
    <location>
        <begin position="16"/>
        <end position="320"/>
    </location>
</feature>
<evidence type="ECO:0000313" key="4">
    <source>
        <dbReference type="Proteomes" id="UP000838756"/>
    </source>
</evidence>
<gene>
    <name evidence="3" type="primary">jg19686</name>
    <name evidence="3" type="ORF">PAEG_LOCUS8987</name>
</gene>
<dbReference type="SUPFAM" id="SSF51735">
    <property type="entry name" value="NAD(P)-binding Rossmann-fold domains"/>
    <property type="match status" value="1"/>
</dbReference>
<dbReference type="InterPro" id="IPR002347">
    <property type="entry name" value="SDR_fam"/>
</dbReference>
<keyword evidence="1" id="KW-0560">Oxidoreductase</keyword>
<evidence type="ECO:0000256" key="1">
    <source>
        <dbReference type="ARBA" id="ARBA00023002"/>
    </source>
</evidence>
<dbReference type="Gene3D" id="3.40.50.720">
    <property type="entry name" value="NAD(P)-binding Rossmann-like Domain"/>
    <property type="match status" value="1"/>
</dbReference>
<evidence type="ECO:0000256" key="2">
    <source>
        <dbReference type="SAM" id="SignalP"/>
    </source>
</evidence>
<dbReference type="Proteomes" id="UP000838756">
    <property type="component" value="Unassembled WGS sequence"/>
</dbReference>
<proteinExistence type="predicted"/>
<dbReference type="Pfam" id="PF00106">
    <property type="entry name" value="adh_short"/>
    <property type="match status" value="1"/>
</dbReference>
<comment type="caution">
    <text evidence="3">The sequence shown here is derived from an EMBL/GenBank/DDBJ whole genome shotgun (WGS) entry which is preliminary data.</text>
</comment>
<dbReference type="EMBL" id="CAKXAJ010024725">
    <property type="protein sequence ID" value="CAH2229547.1"/>
    <property type="molecule type" value="Genomic_DNA"/>
</dbReference>
<sequence length="320" mass="35689">MWLFLIIWTIVVLFSIKIFNKLSTGKCYADTVMSGKVVVVTGASGGIGFETALELARRGAKLIIACRNHEKGEKAVRRIIRKTNNKRIRFIHLDLTSLESVRKFSNELEASEAKLDVLINNAGAICTTRDWTEDGILKDLQINYLGPFLLTVLLIPMLKKAAPSRVIVVSSSWHKFGTLEDINSEKYGYIQSYANTKLCNVVFSKELARRLEGAGVDVNSLNPGQVNTSLYRSSTVLEKIRSLMLYAFFKTPAEGAQTSVYLAVSYECDQISGKYFEDCQVARASYKAEDEVAAAKLWSVSQELVKLTPDEINRCFGEVS</sequence>
<organism evidence="3 4">
    <name type="scientific">Pararge aegeria aegeria</name>
    <dbReference type="NCBI Taxonomy" id="348720"/>
    <lineage>
        <taxon>Eukaryota</taxon>
        <taxon>Metazoa</taxon>
        <taxon>Ecdysozoa</taxon>
        <taxon>Arthropoda</taxon>
        <taxon>Hexapoda</taxon>
        <taxon>Insecta</taxon>
        <taxon>Pterygota</taxon>
        <taxon>Neoptera</taxon>
        <taxon>Endopterygota</taxon>
        <taxon>Lepidoptera</taxon>
        <taxon>Glossata</taxon>
        <taxon>Ditrysia</taxon>
        <taxon>Papilionoidea</taxon>
        <taxon>Nymphalidae</taxon>
        <taxon>Satyrinae</taxon>
        <taxon>Satyrini</taxon>
        <taxon>Parargina</taxon>
        <taxon>Pararge</taxon>
    </lineage>
</organism>
<accession>A0A8S4R195</accession>
<feature type="signal peptide" evidence="2">
    <location>
        <begin position="1"/>
        <end position="15"/>
    </location>
</feature>
<keyword evidence="4" id="KW-1185">Reference proteome</keyword>
<dbReference type="PRINTS" id="PR00081">
    <property type="entry name" value="GDHRDH"/>
</dbReference>
<dbReference type="PANTHER" id="PTHR43157:SF31">
    <property type="entry name" value="PHOSPHATIDYLINOSITOL-GLYCAN BIOSYNTHESIS CLASS F PROTEIN"/>
    <property type="match status" value="1"/>
</dbReference>
<reference evidence="3" key="1">
    <citation type="submission" date="2022-03" db="EMBL/GenBank/DDBJ databases">
        <authorList>
            <person name="Lindestad O."/>
        </authorList>
    </citation>
    <scope>NUCLEOTIDE SEQUENCE</scope>
</reference>